<feature type="repeat" description="PPR" evidence="2">
    <location>
        <begin position="119"/>
        <end position="153"/>
    </location>
</feature>
<dbReference type="GO" id="GO:0003723">
    <property type="term" value="F:RNA binding"/>
    <property type="evidence" value="ECO:0007669"/>
    <property type="project" value="InterPro"/>
</dbReference>
<feature type="repeat" description="PPR" evidence="2">
    <location>
        <begin position="154"/>
        <end position="188"/>
    </location>
</feature>
<dbReference type="GO" id="GO:0000373">
    <property type="term" value="P:Group II intron splicing"/>
    <property type="evidence" value="ECO:0007669"/>
    <property type="project" value="InterPro"/>
</dbReference>
<dbReference type="Pfam" id="PF01535">
    <property type="entry name" value="PPR"/>
    <property type="match status" value="1"/>
</dbReference>
<evidence type="ECO:0000256" key="1">
    <source>
        <dbReference type="ARBA" id="ARBA00022737"/>
    </source>
</evidence>
<evidence type="ECO:0000313" key="4">
    <source>
        <dbReference type="Proteomes" id="UP000593572"/>
    </source>
</evidence>
<dbReference type="NCBIfam" id="TIGR00756">
    <property type="entry name" value="PPR"/>
    <property type="match status" value="2"/>
</dbReference>
<evidence type="ECO:0000256" key="2">
    <source>
        <dbReference type="PROSITE-ProRule" id="PRU00708"/>
    </source>
</evidence>
<dbReference type="PROSITE" id="PS51375">
    <property type="entry name" value="PPR"/>
    <property type="match status" value="2"/>
</dbReference>
<accession>A0A7J8LUS7</accession>
<dbReference type="InterPro" id="IPR011990">
    <property type="entry name" value="TPR-like_helical_dom_sf"/>
</dbReference>
<name>A0A7J8LUS7_9ROSI</name>
<dbReference type="PANTHER" id="PTHR47594:SF5">
    <property type="entry name" value="PENTACOTRIPEPTIDE-REPEAT REGION OF PRORP DOMAIN-CONTAINING PROTEIN"/>
    <property type="match status" value="1"/>
</dbReference>
<reference evidence="3 4" key="1">
    <citation type="journal article" date="2019" name="Genome Biol. Evol.">
        <title>Insights into the evolution of the New World diploid cottons (Gossypium, subgenus Houzingenia) based on genome sequencing.</title>
        <authorList>
            <person name="Grover C.E."/>
            <person name="Arick M.A. 2nd"/>
            <person name="Thrash A."/>
            <person name="Conover J.L."/>
            <person name="Sanders W.S."/>
            <person name="Peterson D.G."/>
            <person name="Frelichowski J.E."/>
            <person name="Scheffler J.A."/>
            <person name="Scheffler B.E."/>
            <person name="Wendel J.F."/>
        </authorList>
    </citation>
    <scope>NUCLEOTIDE SEQUENCE [LARGE SCALE GENOMIC DNA]</scope>
    <source>
        <strain evidence="3">157</strain>
        <tissue evidence="3">Leaf</tissue>
    </source>
</reference>
<proteinExistence type="predicted"/>
<dbReference type="Pfam" id="PF13041">
    <property type="entry name" value="PPR_2"/>
    <property type="match status" value="1"/>
</dbReference>
<gene>
    <name evidence="3" type="ORF">Golob_026244</name>
</gene>
<dbReference type="AlphaFoldDB" id="A0A7J8LUS7"/>
<comment type="caution">
    <text evidence="3">The sequence shown here is derived from an EMBL/GenBank/DDBJ whole genome shotgun (WGS) entry which is preliminary data.</text>
</comment>
<organism evidence="3 4">
    <name type="scientific">Gossypium lobatum</name>
    <dbReference type="NCBI Taxonomy" id="34289"/>
    <lineage>
        <taxon>Eukaryota</taxon>
        <taxon>Viridiplantae</taxon>
        <taxon>Streptophyta</taxon>
        <taxon>Embryophyta</taxon>
        <taxon>Tracheophyta</taxon>
        <taxon>Spermatophyta</taxon>
        <taxon>Magnoliopsida</taxon>
        <taxon>eudicotyledons</taxon>
        <taxon>Gunneridae</taxon>
        <taxon>Pentapetalae</taxon>
        <taxon>rosids</taxon>
        <taxon>malvids</taxon>
        <taxon>Malvales</taxon>
        <taxon>Malvaceae</taxon>
        <taxon>Malvoideae</taxon>
        <taxon>Gossypium</taxon>
    </lineage>
</organism>
<dbReference type="Proteomes" id="UP000593572">
    <property type="component" value="Unassembled WGS sequence"/>
</dbReference>
<protein>
    <recommendedName>
        <fullName evidence="5">Pentacotripeptide-repeat region of PRORP domain-containing protein</fullName>
    </recommendedName>
</protein>
<keyword evidence="1" id="KW-0677">Repeat</keyword>
<dbReference type="InterPro" id="IPR002885">
    <property type="entry name" value="PPR_rpt"/>
</dbReference>
<evidence type="ECO:0008006" key="5">
    <source>
        <dbReference type="Google" id="ProtNLM"/>
    </source>
</evidence>
<sequence length="305" mass="34924">MKPSLMGSLRISHLPQMGFLKYPHHNHKQSSIITCGLRGGTKKPLWKSRVLSTEAIQAVHSLKLANSNSKLHHVLSTRLSRLLKADLLDTLAELQRQNEFHLALKVFEFVRKEVWYKPDMCLYCNMIQLLGKNKMTEMAEQVFTELEKDGLKPDTRAFTELIGAYLQVGMMEKAMETYERLKACGCSPDKLTFTILIRNLENVGKEELAAVVKKDCIEYLEYPERFLEDVRKKHVSADPISFVLCFSSCFMKLYSDAFSEKYSALFCRCKKDGRAQHPCLFRVPLCYATGTRGGDERRAYTGGMK</sequence>
<keyword evidence="4" id="KW-1185">Reference proteome</keyword>
<dbReference type="Gene3D" id="1.25.40.10">
    <property type="entry name" value="Tetratricopeptide repeat domain"/>
    <property type="match status" value="1"/>
</dbReference>
<dbReference type="GO" id="GO:0009658">
    <property type="term" value="P:chloroplast organization"/>
    <property type="evidence" value="ECO:0007669"/>
    <property type="project" value="InterPro"/>
</dbReference>
<evidence type="ECO:0000313" key="3">
    <source>
        <dbReference type="EMBL" id="MBA0556113.1"/>
    </source>
</evidence>
<dbReference type="InterPro" id="IPR044190">
    <property type="entry name" value="THA8-like"/>
</dbReference>
<dbReference type="EMBL" id="JABEZX010000005">
    <property type="protein sequence ID" value="MBA0556113.1"/>
    <property type="molecule type" value="Genomic_DNA"/>
</dbReference>
<dbReference type="PANTHER" id="PTHR47594">
    <property type="entry name" value="PPR CONTAINING PLANT-LIKE PROTEIN"/>
    <property type="match status" value="1"/>
</dbReference>